<evidence type="ECO:0000313" key="3">
    <source>
        <dbReference type="Proteomes" id="UP001375743"/>
    </source>
</evidence>
<dbReference type="EMBL" id="JBBLZC010000024">
    <property type="protein sequence ID" value="MEK0085275.1"/>
    <property type="molecule type" value="Genomic_DNA"/>
</dbReference>
<name>A0ABU8XY15_9PROT</name>
<sequence length="126" mass="13849">MVIDSSALIALLMHEPGWERVMAAVTAAVAPTTILSELVGYFAKNDLDLAELRSSLRELDLDFVALDHETAWLAGEMEPATRAAGLSLADRSCLALARRLDRVALTGDRTWIRVARDLGIEVELFR</sequence>
<protein>
    <submittedName>
        <fullName evidence="2">PIN domain-containing protein</fullName>
    </submittedName>
</protein>
<evidence type="ECO:0000259" key="1">
    <source>
        <dbReference type="Pfam" id="PF01850"/>
    </source>
</evidence>
<reference evidence="2 3" key="1">
    <citation type="submission" date="2024-01" db="EMBL/GenBank/DDBJ databases">
        <title>Multi-omics insights into the function and evolution of sodium benzoate biodegradation pathways in Benzoatithermus flavus gen. nov., sp. nov. from hot spring.</title>
        <authorList>
            <person name="Hu C.-J."/>
            <person name="Li W.-J."/>
        </authorList>
    </citation>
    <scope>NUCLEOTIDE SEQUENCE [LARGE SCALE GENOMIC DNA]</scope>
    <source>
        <strain evidence="2 3">SYSU G07066</strain>
    </source>
</reference>
<accession>A0ABU8XY15</accession>
<dbReference type="Pfam" id="PF01850">
    <property type="entry name" value="PIN"/>
    <property type="match status" value="1"/>
</dbReference>
<dbReference type="SUPFAM" id="SSF88723">
    <property type="entry name" value="PIN domain-like"/>
    <property type="match status" value="1"/>
</dbReference>
<dbReference type="RefSeq" id="WP_418161124.1">
    <property type="nucleotide sequence ID" value="NZ_JBBLZC010000024.1"/>
</dbReference>
<keyword evidence="3" id="KW-1185">Reference proteome</keyword>
<dbReference type="InterPro" id="IPR002716">
    <property type="entry name" value="PIN_dom"/>
</dbReference>
<proteinExistence type="predicted"/>
<dbReference type="Proteomes" id="UP001375743">
    <property type="component" value="Unassembled WGS sequence"/>
</dbReference>
<dbReference type="Gene3D" id="3.40.50.1010">
    <property type="entry name" value="5'-nuclease"/>
    <property type="match status" value="1"/>
</dbReference>
<feature type="domain" description="PIN" evidence="1">
    <location>
        <begin position="1"/>
        <end position="116"/>
    </location>
</feature>
<comment type="caution">
    <text evidence="2">The sequence shown here is derived from an EMBL/GenBank/DDBJ whole genome shotgun (WGS) entry which is preliminary data.</text>
</comment>
<organism evidence="2 3">
    <name type="scientific">Benzoatithermus flavus</name>
    <dbReference type="NCBI Taxonomy" id="3108223"/>
    <lineage>
        <taxon>Bacteria</taxon>
        <taxon>Pseudomonadati</taxon>
        <taxon>Pseudomonadota</taxon>
        <taxon>Alphaproteobacteria</taxon>
        <taxon>Geminicoccales</taxon>
        <taxon>Geminicoccaceae</taxon>
        <taxon>Benzoatithermus</taxon>
    </lineage>
</organism>
<dbReference type="InterPro" id="IPR029060">
    <property type="entry name" value="PIN-like_dom_sf"/>
</dbReference>
<evidence type="ECO:0000313" key="2">
    <source>
        <dbReference type="EMBL" id="MEK0085275.1"/>
    </source>
</evidence>
<gene>
    <name evidence="2" type="ORF">U1T56_19150</name>
</gene>